<proteinExistence type="predicted"/>
<dbReference type="AlphaFoldDB" id="A0A813DDC4"/>
<dbReference type="Proteomes" id="UP000654075">
    <property type="component" value="Unassembled WGS sequence"/>
</dbReference>
<evidence type="ECO:0000313" key="2">
    <source>
        <dbReference type="EMBL" id="CAE8584809.1"/>
    </source>
</evidence>
<dbReference type="EMBL" id="CAJNNV010001337">
    <property type="protein sequence ID" value="CAE8584809.1"/>
    <property type="molecule type" value="Genomic_DNA"/>
</dbReference>
<reference evidence="2" key="1">
    <citation type="submission" date="2021-02" db="EMBL/GenBank/DDBJ databases">
        <authorList>
            <person name="Dougan E. K."/>
            <person name="Rhodes N."/>
            <person name="Thang M."/>
            <person name="Chan C."/>
        </authorList>
    </citation>
    <scope>NUCLEOTIDE SEQUENCE</scope>
</reference>
<gene>
    <name evidence="2" type="ORF">PGLA1383_LOCUS3734</name>
</gene>
<protein>
    <submittedName>
        <fullName evidence="2">Uncharacterized protein</fullName>
    </submittedName>
</protein>
<name>A0A813DDC4_POLGL</name>
<accession>A0A813DDC4</accession>
<evidence type="ECO:0000256" key="1">
    <source>
        <dbReference type="SAM" id="MobiDB-lite"/>
    </source>
</evidence>
<organism evidence="2 3">
    <name type="scientific">Polarella glacialis</name>
    <name type="common">Dinoflagellate</name>
    <dbReference type="NCBI Taxonomy" id="89957"/>
    <lineage>
        <taxon>Eukaryota</taxon>
        <taxon>Sar</taxon>
        <taxon>Alveolata</taxon>
        <taxon>Dinophyceae</taxon>
        <taxon>Suessiales</taxon>
        <taxon>Suessiaceae</taxon>
        <taxon>Polarella</taxon>
    </lineage>
</organism>
<sequence length="264" mass="30340">MYFASPNPLKRHAGRIFRPWMLVPQRPLLHEKQGGWALSRMEPPKQLPETDELNTRGQRHQPTGGEESAPPELPQECFDLNNWRRSLADLLVSPLTHLLWSKVLDLTIARRRPDLWNSSQFLAGTELAVRAVYERLALADFASLRQLELLDGSLLGRLEAEPRADAQEGWSKPPELVSARVLSLLWSRLLVGDVATLDDEAPRIRVTSLVLCAEAYSHRSSEQPKLVRRLQRWTFERSLESGSNWTVVQIGPESWYWRRPEELE</sequence>
<keyword evidence="3" id="KW-1185">Reference proteome</keyword>
<comment type="caution">
    <text evidence="2">The sequence shown here is derived from an EMBL/GenBank/DDBJ whole genome shotgun (WGS) entry which is preliminary data.</text>
</comment>
<feature type="region of interest" description="Disordered" evidence="1">
    <location>
        <begin position="37"/>
        <end position="73"/>
    </location>
</feature>
<evidence type="ECO:0000313" key="3">
    <source>
        <dbReference type="Proteomes" id="UP000654075"/>
    </source>
</evidence>